<keyword evidence="3" id="KW-1185">Reference proteome</keyword>
<comment type="caution">
    <text evidence="2">The sequence shown here is derived from an EMBL/GenBank/DDBJ whole genome shotgun (WGS) entry which is preliminary data.</text>
</comment>
<sequence>KEISLLKEKIEELKIENNALKSQSTNRNKYKVTEFKRAIETAVDDFISGLENSSRLTPPSTDDKQKARRSPSKTRYDSSLDSSQGFKPSDVEQVTDVPTQHRFTEVPTIANWNENGPDSKRSHNSNNKYRGGHQHLRDLFDSEDVEDIRFIPQKQFAHIDFNSEHALNRAMALDGT</sequence>
<dbReference type="AlphaFoldDB" id="A0A9N9IFB9"/>
<accession>A0A9N9IFB9</accession>
<feature type="compositionally biased region" description="Polar residues" evidence="1">
    <location>
        <begin position="50"/>
        <end position="60"/>
    </location>
</feature>
<gene>
    <name evidence="2" type="ORF">FMOSSE_LOCUS15820</name>
</gene>
<protein>
    <submittedName>
        <fullName evidence="2">13264_t:CDS:1</fullName>
    </submittedName>
</protein>
<dbReference type="Proteomes" id="UP000789375">
    <property type="component" value="Unassembled WGS sequence"/>
</dbReference>
<organism evidence="2 3">
    <name type="scientific">Funneliformis mosseae</name>
    <name type="common">Endomycorrhizal fungus</name>
    <name type="synonym">Glomus mosseae</name>
    <dbReference type="NCBI Taxonomy" id="27381"/>
    <lineage>
        <taxon>Eukaryota</taxon>
        <taxon>Fungi</taxon>
        <taxon>Fungi incertae sedis</taxon>
        <taxon>Mucoromycota</taxon>
        <taxon>Glomeromycotina</taxon>
        <taxon>Glomeromycetes</taxon>
        <taxon>Glomerales</taxon>
        <taxon>Glomeraceae</taxon>
        <taxon>Funneliformis</taxon>
    </lineage>
</organism>
<feature type="non-terminal residue" evidence="2">
    <location>
        <position position="176"/>
    </location>
</feature>
<dbReference type="EMBL" id="CAJVPP010018129">
    <property type="protein sequence ID" value="CAG8734583.1"/>
    <property type="molecule type" value="Genomic_DNA"/>
</dbReference>
<evidence type="ECO:0000313" key="3">
    <source>
        <dbReference type="Proteomes" id="UP000789375"/>
    </source>
</evidence>
<reference evidence="2" key="1">
    <citation type="submission" date="2021-06" db="EMBL/GenBank/DDBJ databases">
        <authorList>
            <person name="Kallberg Y."/>
            <person name="Tangrot J."/>
            <person name="Rosling A."/>
        </authorList>
    </citation>
    <scope>NUCLEOTIDE SEQUENCE</scope>
    <source>
        <strain evidence="2">87-6 pot B 2015</strain>
    </source>
</reference>
<feature type="non-terminal residue" evidence="2">
    <location>
        <position position="1"/>
    </location>
</feature>
<evidence type="ECO:0000313" key="2">
    <source>
        <dbReference type="EMBL" id="CAG8734583.1"/>
    </source>
</evidence>
<name>A0A9N9IFB9_FUNMO</name>
<feature type="region of interest" description="Disordered" evidence="1">
    <location>
        <begin position="47"/>
        <end position="133"/>
    </location>
</feature>
<evidence type="ECO:0000256" key="1">
    <source>
        <dbReference type="SAM" id="MobiDB-lite"/>
    </source>
</evidence>
<feature type="compositionally biased region" description="Polar residues" evidence="1">
    <location>
        <begin position="77"/>
        <end position="86"/>
    </location>
</feature>
<proteinExistence type="predicted"/>